<name>A0A7R9G937_9CRUS</name>
<protein>
    <recommendedName>
        <fullName evidence="3">CUB domain-containing protein</fullName>
    </recommendedName>
</protein>
<dbReference type="EMBL" id="OA882038">
    <property type="protein sequence ID" value="CAD7272050.1"/>
    <property type="molecule type" value="Genomic_DNA"/>
</dbReference>
<sequence>MHGKHFALTILLLPTLAALVLTEEPLADDHLVNNERQLLPNFQGLSWFRPNNFLANLIQRTTGEESEKPASSPVTALLAFPILSASMEPAFATLATNTTRLMDLARQSKAAMHAPTATLANLEPTFSATAPAFAVSANSKSEVMKSPNWPADYSPGQDTFYCLEAGIGRKVNLHLHWIDLETHCGAKCDFIKVYDGCVAHDENLIVLLHGDNSRSNEKSIVYNRVFFVAYNKSKKRVGDVVFDDNFETHIIRICKKGNQVESNIISSSCVLCDMKTSELNLKYSEKD</sequence>
<organism evidence="4">
    <name type="scientific">Notodromas monacha</name>
    <dbReference type="NCBI Taxonomy" id="399045"/>
    <lineage>
        <taxon>Eukaryota</taxon>
        <taxon>Metazoa</taxon>
        <taxon>Ecdysozoa</taxon>
        <taxon>Arthropoda</taxon>
        <taxon>Crustacea</taxon>
        <taxon>Oligostraca</taxon>
        <taxon>Ostracoda</taxon>
        <taxon>Podocopa</taxon>
        <taxon>Podocopida</taxon>
        <taxon>Cypridocopina</taxon>
        <taxon>Cypridoidea</taxon>
        <taxon>Cyprididae</taxon>
        <taxon>Notodromas</taxon>
    </lineage>
</organism>
<keyword evidence="2" id="KW-0732">Signal</keyword>
<dbReference type="Proteomes" id="UP000678499">
    <property type="component" value="Unassembled WGS sequence"/>
</dbReference>
<dbReference type="EMBL" id="CAJPEX010000001">
    <property type="protein sequence ID" value="CAG0912202.1"/>
    <property type="molecule type" value="Genomic_DNA"/>
</dbReference>
<evidence type="ECO:0000256" key="1">
    <source>
        <dbReference type="ARBA" id="ARBA00023157"/>
    </source>
</evidence>
<accession>A0A7R9G937</accession>
<feature type="chain" id="PRO_5036210602" description="CUB domain-containing protein" evidence="2">
    <location>
        <begin position="23"/>
        <end position="287"/>
    </location>
</feature>
<evidence type="ECO:0000313" key="5">
    <source>
        <dbReference type="Proteomes" id="UP000678499"/>
    </source>
</evidence>
<dbReference type="Gene3D" id="2.60.120.290">
    <property type="entry name" value="Spermadhesin, CUB domain"/>
    <property type="match status" value="1"/>
</dbReference>
<dbReference type="AlphaFoldDB" id="A0A7R9G937"/>
<dbReference type="InterPro" id="IPR035914">
    <property type="entry name" value="Sperma_CUB_dom_sf"/>
</dbReference>
<evidence type="ECO:0000256" key="2">
    <source>
        <dbReference type="SAM" id="SignalP"/>
    </source>
</evidence>
<evidence type="ECO:0000259" key="3">
    <source>
        <dbReference type="Pfam" id="PF00431"/>
    </source>
</evidence>
<feature type="signal peptide" evidence="2">
    <location>
        <begin position="1"/>
        <end position="22"/>
    </location>
</feature>
<proteinExistence type="predicted"/>
<keyword evidence="1" id="KW-1015">Disulfide bond</keyword>
<dbReference type="SUPFAM" id="SSF49854">
    <property type="entry name" value="Spermadhesin, CUB domain"/>
    <property type="match status" value="1"/>
</dbReference>
<dbReference type="Pfam" id="PF00431">
    <property type="entry name" value="CUB"/>
    <property type="match status" value="1"/>
</dbReference>
<feature type="domain" description="CUB" evidence="3">
    <location>
        <begin position="138"/>
        <end position="212"/>
    </location>
</feature>
<evidence type="ECO:0000313" key="4">
    <source>
        <dbReference type="EMBL" id="CAD7272050.1"/>
    </source>
</evidence>
<dbReference type="InterPro" id="IPR000859">
    <property type="entry name" value="CUB_dom"/>
</dbReference>
<reference evidence="4" key="1">
    <citation type="submission" date="2020-11" db="EMBL/GenBank/DDBJ databases">
        <authorList>
            <person name="Tran Van P."/>
        </authorList>
    </citation>
    <scope>NUCLEOTIDE SEQUENCE</scope>
</reference>
<keyword evidence="5" id="KW-1185">Reference proteome</keyword>
<gene>
    <name evidence="4" type="ORF">NMOB1V02_LOCUS2</name>
</gene>